<keyword evidence="4" id="KW-0575">Peroxidase</keyword>
<protein>
    <recommendedName>
        <fullName evidence="3">thioredoxin-dependent peroxiredoxin</fullName>
        <ecNumber evidence="3">1.11.1.24</ecNumber>
    </recommendedName>
    <alternativeName>
        <fullName evidence="9">Thioredoxin peroxidase</fullName>
    </alternativeName>
</protein>
<evidence type="ECO:0000256" key="12">
    <source>
        <dbReference type="PIRSR" id="PIRSR000239-1"/>
    </source>
</evidence>
<keyword evidence="7" id="KW-1015">Disulfide bond</keyword>
<evidence type="ECO:0000256" key="4">
    <source>
        <dbReference type="ARBA" id="ARBA00022559"/>
    </source>
</evidence>
<dbReference type="GO" id="GO:0008379">
    <property type="term" value="F:thioredoxin peroxidase activity"/>
    <property type="evidence" value="ECO:0007669"/>
    <property type="project" value="TreeGrafter"/>
</dbReference>
<gene>
    <name evidence="14" type="ORF">A3C61_00850</name>
</gene>
<evidence type="ECO:0000256" key="10">
    <source>
        <dbReference type="ARBA" id="ARBA00038489"/>
    </source>
</evidence>
<dbReference type="Gene3D" id="3.40.30.10">
    <property type="entry name" value="Glutaredoxin"/>
    <property type="match status" value="1"/>
</dbReference>
<keyword evidence="5" id="KW-0049">Antioxidant</keyword>
<dbReference type="FunFam" id="3.40.30.10:FF:000007">
    <property type="entry name" value="Thioredoxin-dependent thiol peroxidase"/>
    <property type="match status" value="1"/>
</dbReference>
<comment type="caution">
    <text evidence="14">The sequence shown here is derived from an EMBL/GenBank/DDBJ whole genome shotgun (WGS) entry which is preliminary data.</text>
</comment>
<comment type="catalytic activity">
    <reaction evidence="11">
        <text>a hydroperoxide + [thioredoxin]-dithiol = an alcohol + [thioredoxin]-disulfide + H2O</text>
        <dbReference type="Rhea" id="RHEA:62620"/>
        <dbReference type="Rhea" id="RHEA-COMP:10698"/>
        <dbReference type="Rhea" id="RHEA-COMP:10700"/>
        <dbReference type="ChEBI" id="CHEBI:15377"/>
        <dbReference type="ChEBI" id="CHEBI:29950"/>
        <dbReference type="ChEBI" id="CHEBI:30879"/>
        <dbReference type="ChEBI" id="CHEBI:35924"/>
        <dbReference type="ChEBI" id="CHEBI:50058"/>
        <dbReference type="EC" id="1.11.1.24"/>
    </reaction>
</comment>
<dbReference type="PROSITE" id="PS51352">
    <property type="entry name" value="THIOREDOXIN_2"/>
    <property type="match status" value="1"/>
</dbReference>
<evidence type="ECO:0000256" key="6">
    <source>
        <dbReference type="ARBA" id="ARBA00023002"/>
    </source>
</evidence>
<dbReference type="EC" id="1.11.1.24" evidence="3"/>
<dbReference type="AlphaFoldDB" id="A0A1F8F4A4"/>
<dbReference type="GO" id="GO:0034599">
    <property type="term" value="P:cellular response to oxidative stress"/>
    <property type="evidence" value="ECO:0007669"/>
    <property type="project" value="TreeGrafter"/>
</dbReference>
<dbReference type="InterPro" id="IPR036249">
    <property type="entry name" value="Thioredoxin-like_sf"/>
</dbReference>
<evidence type="ECO:0000313" key="15">
    <source>
        <dbReference type="Proteomes" id="UP000178908"/>
    </source>
</evidence>
<dbReference type="InterPro" id="IPR000866">
    <property type="entry name" value="AhpC/TSA"/>
</dbReference>
<organism evidence="14 15">
    <name type="scientific">Candidatus Yanofskybacteria bacterium RIFCSPHIGHO2_02_FULL_39_10</name>
    <dbReference type="NCBI Taxonomy" id="1802674"/>
    <lineage>
        <taxon>Bacteria</taxon>
        <taxon>Candidatus Yanofskyibacteriota</taxon>
    </lineage>
</organism>
<feature type="domain" description="Thioredoxin" evidence="13">
    <location>
        <begin position="1"/>
        <end position="152"/>
    </location>
</feature>
<sequence>MEVGKIAPDFELLDQNGKLHKLSDYRGKTVLLYFYPKDDTPGCTKEACSIRDSQANFKNLTTVVLGVSVDSIKSHKKFAEKYKLPFTLLSDEKKAVVNLYGVWGKKKFMGREYMGTLRSSFLISPDGKIAKIYEKVKPEIHAEEVLEDIKRN</sequence>
<feature type="active site" description="Cysteine sulfenic acid (-SOH) intermediate; for peroxidase activity" evidence="12">
    <location>
        <position position="43"/>
    </location>
</feature>
<evidence type="ECO:0000256" key="2">
    <source>
        <dbReference type="ARBA" id="ARBA00011245"/>
    </source>
</evidence>
<dbReference type="PANTHER" id="PTHR42801">
    <property type="entry name" value="THIOREDOXIN-DEPENDENT PEROXIDE REDUCTASE"/>
    <property type="match status" value="1"/>
</dbReference>
<evidence type="ECO:0000256" key="1">
    <source>
        <dbReference type="ARBA" id="ARBA00003330"/>
    </source>
</evidence>
<reference evidence="14 15" key="1">
    <citation type="journal article" date="2016" name="Nat. Commun.">
        <title>Thousands of microbial genomes shed light on interconnected biogeochemical processes in an aquifer system.</title>
        <authorList>
            <person name="Anantharaman K."/>
            <person name="Brown C.T."/>
            <person name="Hug L.A."/>
            <person name="Sharon I."/>
            <person name="Castelle C.J."/>
            <person name="Probst A.J."/>
            <person name="Thomas B.C."/>
            <person name="Singh A."/>
            <person name="Wilkins M.J."/>
            <person name="Karaoz U."/>
            <person name="Brodie E.L."/>
            <person name="Williams K.H."/>
            <person name="Hubbard S.S."/>
            <person name="Banfield J.F."/>
        </authorList>
    </citation>
    <scope>NUCLEOTIDE SEQUENCE [LARGE SCALE GENOMIC DNA]</scope>
</reference>
<dbReference type="GO" id="GO:0005737">
    <property type="term" value="C:cytoplasm"/>
    <property type="evidence" value="ECO:0007669"/>
    <property type="project" value="TreeGrafter"/>
</dbReference>
<dbReference type="InterPro" id="IPR050924">
    <property type="entry name" value="Peroxiredoxin_BCP/PrxQ"/>
</dbReference>
<dbReference type="EMBL" id="MGJO01000059">
    <property type="protein sequence ID" value="OGN07974.1"/>
    <property type="molecule type" value="Genomic_DNA"/>
</dbReference>
<evidence type="ECO:0000256" key="8">
    <source>
        <dbReference type="ARBA" id="ARBA00023284"/>
    </source>
</evidence>
<dbReference type="PIRSF" id="PIRSF000239">
    <property type="entry name" value="AHPC"/>
    <property type="match status" value="1"/>
</dbReference>
<keyword evidence="8" id="KW-0676">Redox-active center</keyword>
<evidence type="ECO:0000256" key="5">
    <source>
        <dbReference type="ARBA" id="ARBA00022862"/>
    </source>
</evidence>
<proteinExistence type="inferred from homology"/>
<dbReference type="CDD" id="cd03017">
    <property type="entry name" value="PRX_BCP"/>
    <property type="match status" value="1"/>
</dbReference>
<comment type="function">
    <text evidence="1">Thiol-specific peroxidase that catalyzes the reduction of hydrogen peroxide and organic hydroperoxides to water and alcohols, respectively. Plays a role in cell protection against oxidative stress by detoxifying peroxides and as sensor of hydrogen peroxide-mediated signaling events.</text>
</comment>
<dbReference type="Proteomes" id="UP000178908">
    <property type="component" value="Unassembled WGS sequence"/>
</dbReference>
<dbReference type="NCBIfam" id="NF006960">
    <property type="entry name" value="PRK09437.1"/>
    <property type="match status" value="1"/>
</dbReference>
<evidence type="ECO:0000256" key="7">
    <source>
        <dbReference type="ARBA" id="ARBA00023157"/>
    </source>
</evidence>
<evidence type="ECO:0000256" key="3">
    <source>
        <dbReference type="ARBA" id="ARBA00013017"/>
    </source>
</evidence>
<name>A0A1F8F4A4_9BACT</name>
<evidence type="ECO:0000259" key="13">
    <source>
        <dbReference type="PROSITE" id="PS51352"/>
    </source>
</evidence>
<keyword evidence="6" id="KW-0560">Oxidoreductase</keyword>
<dbReference type="Pfam" id="PF00578">
    <property type="entry name" value="AhpC-TSA"/>
    <property type="match status" value="1"/>
</dbReference>
<dbReference type="InterPro" id="IPR024706">
    <property type="entry name" value="Peroxiredoxin_AhpC-typ"/>
</dbReference>
<dbReference type="PANTHER" id="PTHR42801:SF4">
    <property type="entry name" value="AHPC_TSA FAMILY PROTEIN"/>
    <property type="match status" value="1"/>
</dbReference>
<dbReference type="GO" id="GO:0045454">
    <property type="term" value="P:cell redox homeostasis"/>
    <property type="evidence" value="ECO:0007669"/>
    <property type="project" value="TreeGrafter"/>
</dbReference>
<evidence type="ECO:0000256" key="9">
    <source>
        <dbReference type="ARBA" id="ARBA00032824"/>
    </source>
</evidence>
<comment type="similarity">
    <text evidence="10">Belongs to the peroxiredoxin family. BCP/PrxQ subfamily.</text>
</comment>
<dbReference type="SUPFAM" id="SSF52833">
    <property type="entry name" value="Thioredoxin-like"/>
    <property type="match status" value="1"/>
</dbReference>
<dbReference type="InterPro" id="IPR013766">
    <property type="entry name" value="Thioredoxin_domain"/>
</dbReference>
<accession>A0A1F8F4A4</accession>
<comment type="subunit">
    <text evidence="2">Monomer.</text>
</comment>
<evidence type="ECO:0000256" key="11">
    <source>
        <dbReference type="ARBA" id="ARBA00049091"/>
    </source>
</evidence>
<evidence type="ECO:0000313" key="14">
    <source>
        <dbReference type="EMBL" id="OGN07974.1"/>
    </source>
</evidence>